<dbReference type="PANTHER" id="PTHR43861">
    <property type="entry name" value="TRANS-ACONITATE 2-METHYLTRANSFERASE-RELATED"/>
    <property type="match status" value="1"/>
</dbReference>
<evidence type="ECO:0000313" key="2">
    <source>
        <dbReference type="EMBL" id="BDQ35147.1"/>
    </source>
</evidence>
<evidence type="ECO:0000259" key="1">
    <source>
        <dbReference type="Pfam" id="PF08241"/>
    </source>
</evidence>
<dbReference type="SUPFAM" id="SSF53335">
    <property type="entry name" value="S-adenosyl-L-methionine-dependent methyltransferases"/>
    <property type="match status" value="1"/>
</dbReference>
<dbReference type="InterPro" id="IPR013216">
    <property type="entry name" value="Methyltransf_11"/>
</dbReference>
<dbReference type="EMBL" id="AP026708">
    <property type="protein sequence ID" value="BDQ35147.1"/>
    <property type="molecule type" value="Genomic_DNA"/>
</dbReference>
<gene>
    <name evidence="2" type="ORF">JCM14722_26890</name>
</gene>
<keyword evidence="3" id="KW-1185">Reference proteome</keyword>
<evidence type="ECO:0000313" key="3">
    <source>
        <dbReference type="Proteomes" id="UP001061361"/>
    </source>
</evidence>
<dbReference type="Proteomes" id="UP001061361">
    <property type="component" value="Chromosome"/>
</dbReference>
<dbReference type="PANTHER" id="PTHR43861:SF1">
    <property type="entry name" value="TRANS-ACONITATE 2-METHYLTRANSFERASE"/>
    <property type="match status" value="1"/>
</dbReference>
<reference evidence="2" key="1">
    <citation type="submission" date="2022-08" db="EMBL/GenBank/DDBJ databases">
        <title>Genome Sequence of the sulphate-reducing bacterium, Pseudodesulfovibrio portus JCM14722.</title>
        <authorList>
            <person name="Kondo R."/>
            <person name="Kataoka T."/>
        </authorList>
    </citation>
    <scope>NUCLEOTIDE SEQUENCE</scope>
    <source>
        <strain evidence="2">JCM 14722</strain>
    </source>
</reference>
<feature type="domain" description="Methyltransferase type 11" evidence="1">
    <location>
        <begin position="66"/>
        <end position="163"/>
    </location>
</feature>
<accession>A0ABN6RYM1</accession>
<dbReference type="RefSeq" id="WP_264982035.1">
    <property type="nucleotide sequence ID" value="NZ_AP026708.1"/>
</dbReference>
<protein>
    <recommendedName>
        <fullName evidence="1">Methyltransferase type 11 domain-containing protein</fullName>
    </recommendedName>
</protein>
<dbReference type="Gene3D" id="3.40.50.150">
    <property type="entry name" value="Vaccinia Virus protein VP39"/>
    <property type="match status" value="1"/>
</dbReference>
<proteinExistence type="predicted"/>
<dbReference type="CDD" id="cd02440">
    <property type="entry name" value="AdoMet_MTases"/>
    <property type="match status" value="1"/>
</dbReference>
<dbReference type="Pfam" id="PF08241">
    <property type="entry name" value="Methyltransf_11"/>
    <property type="match status" value="1"/>
</dbReference>
<dbReference type="InterPro" id="IPR029063">
    <property type="entry name" value="SAM-dependent_MTases_sf"/>
</dbReference>
<sequence length="361" mass="39924">MYLKELQENWDIFGQEDPLWAVCSAPEKKNNKWNIQDFFQTGVARIGRLRQWMDENGLPGQRKAALDFGCGVGRLTQALCGHFDTCVGVDIAPSMIKKAKEFNRHGRKCVYRLNEDNNLQSFPTGSFDLVYTEHVLQHIRPQVALHYIAEFVRVLKPGGLAYFHCPSQAPSYAYPEDGILCSVEAVPEALSMSVGSVAELPVKVTNTCAHPIGTGEGVNAPAKIVHHWLDLNSDAAYHNHGYLNFPAGVVQPGETMEMDYKVPSPGEPGEYVLVLTPADYFGRPIGNGDNAASVPTLVRRREEAAESEPTVSAKRPRSESHVVPEELVRTVVEAAGGRIVDVVSRQKELGGLRTSYYYVTR</sequence>
<name>A0ABN6RYM1_9BACT</name>
<organism evidence="2 3">
    <name type="scientific">Pseudodesulfovibrio portus</name>
    <dbReference type="NCBI Taxonomy" id="231439"/>
    <lineage>
        <taxon>Bacteria</taxon>
        <taxon>Pseudomonadati</taxon>
        <taxon>Thermodesulfobacteriota</taxon>
        <taxon>Desulfovibrionia</taxon>
        <taxon>Desulfovibrionales</taxon>
        <taxon>Desulfovibrionaceae</taxon>
    </lineage>
</organism>